<evidence type="ECO:0000256" key="4">
    <source>
        <dbReference type="ARBA" id="ARBA00022679"/>
    </source>
</evidence>
<evidence type="ECO:0000256" key="3">
    <source>
        <dbReference type="ARBA" id="ARBA00022676"/>
    </source>
</evidence>
<evidence type="ECO:0000313" key="7">
    <source>
        <dbReference type="EMBL" id="GGB65744.1"/>
    </source>
</evidence>
<reference evidence="8" key="1">
    <citation type="journal article" date="2019" name="Int. J. Syst. Evol. Microbiol.">
        <title>The Global Catalogue of Microorganisms (GCM) 10K type strain sequencing project: providing services to taxonomists for standard genome sequencing and annotation.</title>
        <authorList>
            <consortium name="The Broad Institute Genomics Platform"/>
            <consortium name="The Broad Institute Genome Sequencing Center for Infectious Disease"/>
            <person name="Wu L."/>
            <person name="Ma J."/>
        </authorList>
    </citation>
    <scope>NUCLEOTIDE SEQUENCE [LARGE SCALE GENOMIC DNA]</scope>
    <source>
        <strain evidence="8">CGMCC 1.12851</strain>
    </source>
</reference>
<dbReference type="InterPro" id="IPR029044">
    <property type="entry name" value="Nucleotide-diphossugar_trans"/>
</dbReference>
<evidence type="ECO:0000256" key="1">
    <source>
        <dbReference type="ARBA" id="ARBA00004236"/>
    </source>
</evidence>
<feature type="domain" description="Glycosyltransferase 2-like" evidence="6">
    <location>
        <begin position="10"/>
        <end position="150"/>
    </location>
</feature>
<dbReference type="PANTHER" id="PTHR43646">
    <property type="entry name" value="GLYCOSYLTRANSFERASE"/>
    <property type="match status" value="1"/>
</dbReference>
<dbReference type="EMBL" id="BMGD01000003">
    <property type="protein sequence ID" value="GGB65744.1"/>
    <property type="molecule type" value="Genomic_DNA"/>
</dbReference>
<name>A0ABQ1JGF1_9SPHN</name>
<protein>
    <recommendedName>
        <fullName evidence="6">Glycosyltransferase 2-like domain-containing protein</fullName>
    </recommendedName>
</protein>
<accession>A0ABQ1JGF1</accession>
<comment type="subcellular location">
    <subcellularLocation>
        <location evidence="1">Cell membrane</location>
    </subcellularLocation>
</comment>
<gene>
    <name evidence="7" type="ORF">GCM10010833_21150</name>
</gene>
<evidence type="ECO:0000256" key="5">
    <source>
        <dbReference type="ARBA" id="ARBA00023136"/>
    </source>
</evidence>
<evidence type="ECO:0000313" key="8">
    <source>
        <dbReference type="Proteomes" id="UP000614261"/>
    </source>
</evidence>
<dbReference type="RefSeq" id="WP_188514361.1">
    <property type="nucleotide sequence ID" value="NZ_BMGD01000003.1"/>
</dbReference>
<evidence type="ECO:0000259" key="6">
    <source>
        <dbReference type="Pfam" id="PF00535"/>
    </source>
</evidence>
<evidence type="ECO:0000256" key="2">
    <source>
        <dbReference type="ARBA" id="ARBA00022475"/>
    </source>
</evidence>
<keyword evidence="4" id="KW-0808">Transferase</keyword>
<dbReference type="InterPro" id="IPR001173">
    <property type="entry name" value="Glyco_trans_2-like"/>
</dbReference>
<keyword evidence="8" id="KW-1185">Reference proteome</keyword>
<proteinExistence type="predicted"/>
<dbReference type="Gene3D" id="3.90.550.10">
    <property type="entry name" value="Spore Coat Polysaccharide Biosynthesis Protein SpsA, Chain A"/>
    <property type="match status" value="1"/>
</dbReference>
<organism evidence="7 8">
    <name type="scientific">Blastomonas aquatica</name>
    <dbReference type="NCBI Taxonomy" id="1510276"/>
    <lineage>
        <taxon>Bacteria</taxon>
        <taxon>Pseudomonadati</taxon>
        <taxon>Pseudomonadota</taxon>
        <taxon>Alphaproteobacteria</taxon>
        <taxon>Sphingomonadales</taxon>
        <taxon>Sphingomonadaceae</taxon>
        <taxon>Blastomonas</taxon>
    </lineage>
</organism>
<dbReference type="SUPFAM" id="SSF53448">
    <property type="entry name" value="Nucleotide-diphospho-sugar transferases"/>
    <property type="match status" value="1"/>
</dbReference>
<keyword evidence="3" id="KW-0328">Glycosyltransferase</keyword>
<dbReference type="Pfam" id="PF00535">
    <property type="entry name" value="Glycos_transf_2"/>
    <property type="match status" value="1"/>
</dbReference>
<sequence>MGNASATRLCVCVPARDEADRLPVLLKAIAAQDFPGVIPVAIVVNNTTDNSLDVLGRCFADYLSRLSIDVTDVRFAPHEAHAGSARGLAMDRGAEMLGDDDSAILVSTDADARPPANWLTAIATGVARGADLIGGRIAIDPKEPLPVRAAILREALDRYWEQVRAIEDEIDPVAWDLPPRHGDHTGASLAITLRAYRECGGVPRIGSGEDRALVMAALARGAKLAHPHDVWVNVSPRRDGRAAGGMADDMARLVDAGADSAPIMMPDFVHWRARAEWRRTMRTRASSPAQMVRDEALLPPMPHDMALEVMA</sequence>
<dbReference type="PANTHER" id="PTHR43646:SF2">
    <property type="entry name" value="GLYCOSYLTRANSFERASE 2-LIKE DOMAIN-CONTAINING PROTEIN"/>
    <property type="match status" value="1"/>
</dbReference>
<keyword evidence="5" id="KW-0472">Membrane</keyword>
<keyword evidence="2" id="KW-1003">Cell membrane</keyword>
<dbReference type="Proteomes" id="UP000614261">
    <property type="component" value="Unassembled WGS sequence"/>
</dbReference>
<comment type="caution">
    <text evidence="7">The sequence shown here is derived from an EMBL/GenBank/DDBJ whole genome shotgun (WGS) entry which is preliminary data.</text>
</comment>